<accession>A0A090ZLG9</accession>
<dbReference type="SUPFAM" id="SSF51735">
    <property type="entry name" value="NAD(P)-binding Rossmann-fold domains"/>
    <property type="match status" value="1"/>
</dbReference>
<dbReference type="InterPro" id="IPR020904">
    <property type="entry name" value="Sc_DH/Rdtase_CS"/>
</dbReference>
<evidence type="ECO:0000256" key="3">
    <source>
        <dbReference type="RuleBase" id="RU000363"/>
    </source>
</evidence>
<evidence type="ECO:0000256" key="2">
    <source>
        <dbReference type="ARBA" id="ARBA00023002"/>
    </source>
</evidence>
<evidence type="ECO:0000256" key="1">
    <source>
        <dbReference type="ARBA" id="ARBA00006484"/>
    </source>
</evidence>
<reference evidence="5 7" key="2">
    <citation type="submission" date="2019-11" db="EMBL/GenBank/DDBJ databases">
        <title>Draft genome sequences of five Paenibacillus species of dairy origin.</title>
        <authorList>
            <person name="Olajide A.M."/>
            <person name="Chen S."/>
            <person name="Lapointe G."/>
        </authorList>
    </citation>
    <scope>NUCLEOTIDE SEQUENCE [LARGE SCALE GENOMIC DNA]</scope>
    <source>
        <strain evidence="5 7">3CT49</strain>
    </source>
</reference>
<dbReference type="HOGENOM" id="CLU_010194_2_10_9"/>
<dbReference type="EMBL" id="JMQA01000008">
    <property type="protein sequence ID" value="KFN11472.1"/>
    <property type="molecule type" value="Genomic_DNA"/>
</dbReference>
<sequence length="247" mass="27191">MNVKVAIITGASSGMGAATAKLLAQHGIKVMLAARREERLKQLQTEIRDAGGEAGYKVTDVTSRADVEALADETIKTFGQIDIMINNAGIMPLSFFRNLKVDEWERMIDVNIKGVMYGMAAVYKHMEERNEGHIINFSSIAGHLTFPSSSVYSATKHAVRVLTEGMRTELAAHQNIRTTLISPGAVETELYGTITDNSIYPELEKLGSKEWQQLDPNDIAKTVLFAIQQPANVMINELIVRPTSQSL</sequence>
<comment type="similarity">
    <text evidence="1 3">Belongs to the short-chain dehydrogenases/reductases (SDR) family.</text>
</comment>
<dbReference type="Pfam" id="PF00106">
    <property type="entry name" value="adh_short"/>
    <property type="match status" value="1"/>
</dbReference>
<dbReference type="PATRIC" id="fig|44252.3.peg.571"/>
<dbReference type="PRINTS" id="PR00080">
    <property type="entry name" value="SDRFAMILY"/>
</dbReference>
<organism evidence="4 6">
    <name type="scientific">Paenibacillus macerans</name>
    <name type="common">Bacillus macerans</name>
    <dbReference type="NCBI Taxonomy" id="44252"/>
    <lineage>
        <taxon>Bacteria</taxon>
        <taxon>Bacillati</taxon>
        <taxon>Bacillota</taxon>
        <taxon>Bacilli</taxon>
        <taxon>Bacillales</taxon>
        <taxon>Paenibacillaceae</taxon>
        <taxon>Paenibacillus</taxon>
    </lineage>
</organism>
<dbReference type="InterPro" id="IPR036291">
    <property type="entry name" value="NAD(P)-bd_dom_sf"/>
</dbReference>
<dbReference type="PANTHER" id="PTHR43115:SF4">
    <property type="entry name" value="DEHYDROGENASE_REDUCTASE SDR FAMILY MEMBER 11"/>
    <property type="match status" value="1"/>
</dbReference>
<name>A0A090ZLG9_PAEMA</name>
<dbReference type="PRINTS" id="PR00081">
    <property type="entry name" value="GDHRDH"/>
</dbReference>
<dbReference type="PANTHER" id="PTHR43115">
    <property type="entry name" value="DEHYDROGENASE/REDUCTASE SDR FAMILY MEMBER 11"/>
    <property type="match status" value="1"/>
</dbReference>
<gene>
    <name evidence="4" type="ORF">DJ90_3764</name>
    <name evidence="5" type="ORF">GNQ08_20950</name>
</gene>
<dbReference type="GeneID" id="77009949"/>
<dbReference type="InterPro" id="IPR002347">
    <property type="entry name" value="SDR_fam"/>
</dbReference>
<dbReference type="STRING" id="44252.DJ90_3764"/>
<dbReference type="Proteomes" id="UP000442469">
    <property type="component" value="Unassembled WGS sequence"/>
</dbReference>
<evidence type="ECO:0000313" key="5">
    <source>
        <dbReference type="EMBL" id="MUG24840.1"/>
    </source>
</evidence>
<keyword evidence="6" id="KW-1185">Reference proteome</keyword>
<dbReference type="Proteomes" id="UP000029278">
    <property type="component" value="Unassembled WGS sequence"/>
</dbReference>
<dbReference type="OrthoDB" id="9775296at2"/>
<keyword evidence="2" id="KW-0560">Oxidoreductase</keyword>
<dbReference type="PROSITE" id="PS00061">
    <property type="entry name" value="ADH_SHORT"/>
    <property type="match status" value="1"/>
</dbReference>
<dbReference type="AlphaFoldDB" id="A0A090ZLG9"/>
<dbReference type="CDD" id="cd05233">
    <property type="entry name" value="SDR_c"/>
    <property type="match status" value="1"/>
</dbReference>
<dbReference type="Gene3D" id="3.40.50.720">
    <property type="entry name" value="NAD(P)-binding Rossmann-like Domain"/>
    <property type="match status" value="1"/>
</dbReference>
<evidence type="ECO:0000313" key="4">
    <source>
        <dbReference type="EMBL" id="KFN11472.1"/>
    </source>
</evidence>
<evidence type="ECO:0000313" key="7">
    <source>
        <dbReference type="Proteomes" id="UP000442469"/>
    </source>
</evidence>
<evidence type="ECO:0000313" key="6">
    <source>
        <dbReference type="Proteomes" id="UP000029278"/>
    </source>
</evidence>
<reference evidence="4 6" key="1">
    <citation type="submission" date="2014-04" db="EMBL/GenBank/DDBJ databases">
        <authorList>
            <person name="Bishop-Lilly K.A."/>
            <person name="Broomall S.M."/>
            <person name="Chain P.S."/>
            <person name="Chertkov O."/>
            <person name="Coyne S.R."/>
            <person name="Daligault H.E."/>
            <person name="Davenport K.W."/>
            <person name="Erkkila T."/>
            <person name="Frey K.G."/>
            <person name="Gibbons H.S."/>
            <person name="Gu W."/>
            <person name="Jaissle J."/>
            <person name="Johnson S.L."/>
            <person name="Koroleva G.I."/>
            <person name="Ladner J.T."/>
            <person name="Lo C.-C."/>
            <person name="Minogue T.D."/>
            <person name="Munk C."/>
            <person name="Palacios G.F."/>
            <person name="Redden C.L."/>
            <person name="Rosenzweig C.N."/>
            <person name="Scholz M.B."/>
            <person name="Teshima H."/>
            <person name="Xu Y."/>
        </authorList>
    </citation>
    <scope>NUCLEOTIDE SEQUENCE [LARGE SCALE GENOMIC DNA]</scope>
    <source>
        <strain evidence="4 6">8244</strain>
    </source>
</reference>
<dbReference type="GO" id="GO:0016616">
    <property type="term" value="F:oxidoreductase activity, acting on the CH-OH group of donors, NAD or NADP as acceptor"/>
    <property type="evidence" value="ECO:0007669"/>
    <property type="project" value="UniProtKB-ARBA"/>
</dbReference>
<protein>
    <submittedName>
        <fullName evidence="5">SDR family NAD(P)-dependent oxidoreductase</fullName>
    </submittedName>
    <submittedName>
        <fullName evidence="4">Short chain dehydrogenase family protein</fullName>
    </submittedName>
</protein>
<proteinExistence type="inferred from homology"/>
<dbReference type="RefSeq" id="WP_036626677.1">
    <property type="nucleotide sequence ID" value="NZ_BGML01000007.1"/>
</dbReference>
<dbReference type="EMBL" id="WNZZ01000018">
    <property type="protein sequence ID" value="MUG24840.1"/>
    <property type="molecule type" value="Genomic_DNA"/>
</dbReference>
<dbReference type="FunFam" id="3.40.50.720:FF:000047">
    <property type="entry name" value="NADP-dependent L-serine/L-allo-threonine dehydrogenase"/>
    <property type="match status" value="1"/>
</dbReference>
<comment type="caution">
    <text evidence="4">The sequence shown here is derived from an EMBL/GenBank/DDBJ whole genome shotgun (WGS) entry which is preliminary data.</text>
</comment>